<keyword evidence="1" id="KW-0812">Transmembrane</keyword>
<accession>D9PKD7</accession>
<protein>
    <submittedName>
        <fullName evidence="2">Uncharacterized protein</fullName>
    </submittedName>
</protein>
<reference evidence="2" key="2">
    <citation type="journal article" date="2011" name="Microb. Ecol.">
        <title>Taxonomic and Functional Metagenomic Profiling of the Microbial Community in the Anoxic Sediment of a Sub-saline Shallow Lake (Laguna de Carrizo, Central Spain).</title>
        <authorList>
            <person name="Ferrer M."/>
            <person name="Guazzaroni M.E."/>
            <person name="Richter M."/>
            <person name="Garcia-Salamanca A."/>
            <person name="Yarza P."/>
            <person name="Suarez-Suarez A."/>
            <person name="Solano J."/>
            <person name="Alcaide M."/>
            <person name="van Dillewijn P."/>
            <person name="Molina-Henares M.A."/>
            <person name="Lopez-Cortes N."/>
            <person name="Al-Ramahi Y."/>
            <person name="Guerrero C."/>
            <person name="Acosta A."/>
            <person name="de Eugenio L.I."/>
            <person name="Martinez V."/>
            <person name="Marques S."/>
            <person name="Rojo F."/>
            <person name="Santero E."/>
            <person name="Genilloud O."/>
            <person name="Perez-Perez J."/>
            <person name="Rossello-Mora R."/>
            <person name="Ramos J.L."/>
        </authorList>
    </citation>
    <scope>NUCLEOTIDE SEQUENCE</scope>
</reference>
<comment type="caution">
    <text evidence="2">The sequence shown here is derived from an EMBL/GenBank/DDBJ whole genome shotgun (WGS) entry which is preliminary data.</text>
</comment>
<reference evidence="2" key="1">
    <citation type="submission" date="2010-07" db="EMBL/GenBank/DDBJ databases">
        <authorList>
            <consortium name="CONSOLIDER consortium CSD2007-00005"/>
            <person name="Guazzaroni M.-E."/>
            <person name="Richter M."/>
            <person name="Garcia-Salamanca A."/>
            <person name="Yarza P."/>
            <person name="Ferrer M."/>
        </authorList>
    </citation>
    <scope>NUCLEOTIDE SEQUENCE</scope>
</reference>
<gene>
    <name evidence="2" type="ORF">LDC_2002</name>
</gene>
<name>D9PKD7_9ZZZZ</name>
<keyword evidence="1" id="KW-0472">Membrane</keyword>
<evidence type="ECO:0000256" key="1">
    <source>
        <dbReference type="SAM" id="Phobius"/>
    </source>
</evidence>
<evidence type="ECO:0000313" key="2">
    <source>
        <dbReference type="EMBL" id="EFK95979.1"/>
    </source>
</evidence>
<dbReference type="EMBL" id="ADZX01000599">
    <property type="protein sequence ID" value="EFK95979.1"/>
    <property type="molecule type" value="Genomic_DNA"/>
</dbReference>
<organism evidence="2">
    <name type="scientific">sediment metagenome</name>
    <dbReference type="NCBI Taxonomy" id="749907"/>
    <lineage>
        <taxon>unclassified sequences</taxon>
        <taxon>metagenomes</taxon>
        <taxon>ecological metagenomes</taxon>
    </lineage>
</organism>
<dbReference type="AlphaFoldDB" id="D9PKD7"/>
<sequence length="73" mass="7684">MRRVVVGKGAQGFLLFAYTALVLAGTLLVEGRPGVVTNLVPFDDLARLRASAGRRASCRTVSSSVSSASWETS</sequence>
<keyword evidence="1" id="KW-1133">Transmembrane helix</keyword>
<proteinExistence type="predicted"/>
<feature type="transmembrane region" description="Helical" evidence="1">
    <location>
        <begin position="12"/>
        <end position="29"/>
    </location>
</feature>